<feature type="chain" id="PRO_5047222218" description="Tetratricopeptide repeat protein" evidence="1">
    <location>
        <begin position="33"/>
        <end position="388"/>
    </location>
</feature>
<keyword evidence="3" id="KW-1185">Reference proteome</keyword>
<keyword evidence="1" id="KW-0732">Signal</keyword>
<dbReference type="Proteomes" id="UP001472978">
    <property type="component" value="Unassembled WGS sequence"/>
</dbReference>
<evidence type="ECO:0008006" key="4">
    <source>
        <dbReference type="Google" id="ProtNLM"/>
    </source>
</evidence>
<organism evidence="2 3">
    <name type="scientific">Halomonas pelophila</name>
    <dbReference type="NCBI Taxonomy" id="3151122"/>
    <lineage>
        <taxon>Bacteria</taxon>
        <taxon>Pseudomonadati</taxon>
        <taxon>Pseudomonadota</taxon>
        <taxon>Gammaproteobacteria</taxon>
        <taxon>Oceanospirillales</taxon>
        <taxon>Halomonadaceae</taxon>
        <taxon>Halomonas</taxon>
    </lineage>
</organism>
<proteinExistence type="predicted"/>
<dbReference type="RefSeq" id="WP_349757222.1">
    <property type="nucleotide sequence ID" value="NZ_JBEGCI010000002.1"/>
</dbReference>
<evidence type="ECO:0000313" key="2">
    <source>
        <dbReference type="EMBL" id="MEQ6887679.1"/>
    </source>
</evidence>
<dbReference type="InterPro" id="IPR011990">
    <property type="entry name" value="TPR-like_helical_dom_sf"/>
</dbReference>
<comment type="caution">
    <text evidence="2">The sequence shown here is derived from an EMBL/GenBank/DDBJ whole genome shotgun (WGS) entry which is preliminary data.</text>
</comment>
<evidence type="ECO:0000313" key="3">
    <source>
        <dbReference type="Proteomes" id="UP001472978"/>
    </source>
</evidence>
<dbReference type="EMBL" id="JBEGCI010000002">
    <property type="protein sequence ID" value="MEQ6887679.1"/>
    <property type="molecule type" value="Genomic_DNA"/>
</dbReference>
<dbReference type="Gene3D" id="1.25.40.10">
    <property type="entry name" value="Tetratricopeptide repeat domain"/>
    <property type="match status" value="1"/>
</dbReference>
<sequence>MSHALIRCRPLPRRLLAGLAAGLLLAAAPVQAQPALPGSFIRDLEGLEARLAQAPAEVSERARQQAERLAAGNAADRWARALYLQLAAGAAARRGEHGRAAAWLSAAAGSEVAPAAWRRARLREAAFQHRAAGETAAAAARFGRWLEAAEAPPVEEHWRLIGWLAELERWEAAAARLDALEARPREEARRALALSVYRRAGRDGEALALLREGLDREASPAAWRRAAALAQQLGDPGLAAALWEAGWRRGALSGAEDLRRLARLHLAGGTPARAAEHLTKGLEDGVLAGEVRHRRLLAAAWEAARDHDLALSAWEAVARESEKAADWLRLGQLAHGWGHEALARRALRRARTLGAEEAEAWLASLPDPEEEGAAALADQVERSVQTGA</sequence>
<gene>
    <name evidence="2" type="ORF">ABE957_03180</name>
</gene>
<reference evidence="2 3" key="1">
    <citation type="submission" date="2024-05" db="EMBL/GenBank/DDBJ databases">
        <title>Halomonas sp. CS7 16S ribosomal RNA gene Genome sequencing and assembly.</title>
        <authorList>
            <person name="Yook S."/>
        </authorList>
    </citation>
    <scope>NUCLEOTIDE SEQUENCE [LARGE SCALE GENOMIC DNA]</scope>
    <source>
        <strain evidence="2 3">CS7</strain>
    </source>
</reference>
<accession>A0ABV1N1U8</accession>
<protein>
    <recommendedName>
        <fullName evidence="4">Tetratricopeptide repeat protein</fullName>
    </recommendedName>
</protein>
<name>A0ABV1N1U8_9GAMM</name>
<feature type="signal peptide" evidence="1">
    <location>
        <begin position="1"/>
        <end position="32"/>
    </location>
</feature>
<evidence type="ECO:0000256" key="1">
    <source>
        <dbReference type="SAM" id="SignalP"/>
    </source>
</evidence>